<keyword evidence="2" id="KW-1185">Reference proteome</keyword>
<dbReference type="SUPFAM" id="SSF140500">
    <property type="entry name" value="BAS1536-like"/>
    <property type="match status" value="1"/>
</dbReference>
<organism evidence="1 2">
    <name type="scientific">Halobacillus shinanisalinarum</name>
    <dbReference type="NCBI Taxonomy" id="2932258"/>
    <lineage>
        <taxon>Bacteria</taxon>
        <taxon>Bacillati</taxon>
        <taxon>Bacillota</taxon>
        <taxon>Bacilli</taxon>
        <taxon>Bacillales</taxon>
        <taxon>Bacillaceae</taxon>
        <taxon>Halobacillus</taxon>
    </lineage>
</organism>
<dbReference type="InterPro" id="IPR036638">
    <property type="entry name" value="HLH_DNA-bd_sf"/>
</dbReference>
<sequence>MGCEYGYEMKLLEEIEACRKEMSRLVCENSLTSENVVQISVKLDCLLNEFDNIKQKQLTPQEVSCS</sequence>
<dbReference type="InterPro" id="IPR037208">
    <property type="entry name" value="Spo0E-like_sf"/>
</dbReference>
<dbReference type="Proteomes" id="UP000831880">
    <property type="component" value="Chromosome"/>
</dbReference>
<dbReference type="RefSeq" id="WP_244751173.1">
    <property type="nucleotide sequence ID" value="NZ_CP095074.1"/>
</dbReference>
<evidence type="ECO:0000313" key="1">
    <source>
        <dbReference type="EMBL" id="UOQ91562.1"/>
    </source>
</evidence>
<dbReference type="InterPro" id="IPR018540">
    <property type="entry name" value="Spo0E-like"/>
</dbReference>
<proteinExistence type="predicted"/>
<protein>
    <submittedName>
        <fullName evidence="1">Aspartyl-phosphate phosphatase Spo0E family protein</fullName>
    </submittedName>
</protein>
<dbReference type="Gene3D" id="4.10.280.10">
    <property type="entry name" value="Helix-loop-helix DNA-binding domain"/>
    <property type="match status" value="1"/>
</dbReference>
<dbReference type="Pfam" id="PF09388">
    <property type="entry name" value="SpoOE-like"/>
    <property type="match status" value="1"/>
</dbReference>
<accession>A0ABY4GW01</accession>
<gene>
    <name evidence="1" type="ORF">MUO14_13420</name>
</gene>
<name>A0ABY4GW01_9BACI</name>
<evidence type="ECO:0000313" key="2">
    <source>
        <dbReference type="Proteomes" id="UP000831880"/>
    </source>
</evidence>
<reference evidence="1 2" key="1">
    <citation type="submission" date="2022-04" db="EMBL/GenBank/DDBJ databases">
        <title>Halobacillus sp. isolated from saltern.</title>
        <authorList>
            <person name="Won M."/>
            <person name="Lee C.-M."/>
            <person name="Woen H.-Y."/>
            <person name="Kwon S.-W."/>
        </authorList>
    </citation>
    <scope>NUCLEOTIDE SEQUENCE [LARGE SCALE GENOMIC DNA]</scope>
    <source>
        <strain evidence="1 2">SSTM10-2</strain>
    </source>
</reference>
<dbReference type="EMBL" id="CP095074">
    <property type="protein sequence ID" value="UOQ91562.1"/>
    <property type="molecule type" value="Genomic_DNA"/>
</dbReference>